<name>A0ACC1HT76_9FUNG</name>
<accession>A0ACC1HT76</accession>
<protein>
    <submittedName>
        <fullName evidence="1">Uncharacterized protein</fullName>
    </submittedName>
</protein>
<reference evidence="1" key="1">
    <citation type="submission" date="2022-06" db="EMBL/GenBank/DDBJ databases">
        <title>Phylogenomic reconstructions and comparative analyses of Kickxellomycotina fungi.</title>
        <authorList>
            <person name="Reynolds N.K."/>
            <person name="Stajich J.E."/>
            <person name="Barry K."/>
            <person name="Grigoriev I.V."/>
            <person name="Crous P."/>
            <person name="Smith M.E."/>
        </authorList>
    </citation>
    <scope>NUCLEOTIDE SEQUENCE</scope>
    <source>
        <strain evidence="1">RSA 2271</strain>
    </source>
</reference>
<gene>
    <name evidence="1" type="ORF">EV182_002047</name>
</gene>
<proteinExistence type="predicted"/>
<dbReference type="EMBL" id="JAMZIH010000381">
    <property type="protein sequence ID" value="KAJ1679442.1"/>
    <property type="molecule type" value="Genomic_DNA"/>
</dbReference>
<organism evidence="1 2">
    <name type="scientific">Spiromyces aspiralis</name>
    <dbReference type="NCBI Taxonomy" id="68401"/>
    <lineage>
        <taxon>Eukaryota</taxon>
        <taxon>Fungi</taxon>
        <taxon>Fungi incertae sedis</taxon>
        <taxon>Zoopagomycota</taxon>
        <taxon>Kickxellomycotina</taxon>
        <taxon>Kickxellomycetes</taxon>
        <taxon>Kickxellales</taxon>
        <taxon>Kickxellaceae</taxon>
        <taxon>Spiromyces</taxon>
    </lineage>
</organism>
<sequence length="331" mass="35522">MLDQVLHHLAPRPGGWYCDATFGEGGYTKAILDRCECGVVAVDQDPDAVAKCTDLARAPAYSGRLVPLGGSFGDLERLARSARLPPGNCSAAEGFDGVVFDLGLCTSQISDAGRGFSYLREGPLDMRMDVMATTAIAAAAAEGEFTRRRTIPASVVINSFPVEKLAQIFREYGEERHSTRIARAIDRARSTRIIATTTDLAAIIRGALPSKPRARQNDGGGPIPSIARVFQGLRIYVNDELGQLERGLSAAARLLVSGGRLVVVTFHSLEDQVVKRFLLKHSAPRSLGDDDGGSRPTLSIVTKKAVKPTKDEVSANPPSRSAKLRAAERIE</sequence>
<keyword evidence="2" id="KW-1185">Reference proteome</keyword>
<evidence type="ECO:0000313" key="2">
    <source>
        <dbReference type="Proteomes" id="UP001145114"/>
    </source>
</evidence>
<dbReference type="Proteomes" id="UP001145114">
    <property type="component" value="Unassembled WGS sequence"/>
</dbReference>
<comment type="caution">
    <text evidence="1">The sequence shown here is derived from an EMBL/GenBank/DDBJ whole genome shotgun (WGS) entry which is preliminary data.</text>
</comment>
<evidence type="ECO:0000313" key="1">
    <source>
        <dbReference type="EMBL" id="KAJ1679442.1"/>
    </source>
</evidence>